<evidence type="ECO:0000313" key="1">
    <source>
        <dbReference type="EMBL" id="BAL70623.1"/>
    </source>
</evidence>
<reference evidence="1" key="1">
    <citation type="journal article" date="2012" name="Mol. Biol. Evol.">
        <title>The Plasmodium Apicoplast Genome: Conserved Structure and Close Relationship of P. ovale to Rodent Malaria Parasites.</title>
        <authorList>
            <person name="Arisue N."/>
            <person name="Hashimoto T."/>
            <person name="Mitsui H."/>
            <person name="Palacpac N.M.Q."/>
            <person name="Kaneko A."/>
            <person name="Kawai S."/>
            <person name="Hasegawa M."/>
            <person name="Tanabe K."/>
            <person name="Horii T."/>
        </authorList>
    </citation>
    <scope>NUCLEOTIDE SEQUENCE</scope>
    <source>
        <strain evidence="1">CDC</strain>
    </source>
</reference>
<keyword evidence="1" id="KW-0689">Ribosomal protein</keyword>
<accession>H7CDK3</accession>
<keyword evidence="1" id="KW-0687">Ribonucleoprotein</keyword>
<dbReference type="AlphaFoldDB" id="H7CDK3"/>
<proteinExistence type="predicted"/>
<gene>
    <name evidence="1" type="primary">rpl23</name>
</gene>
<dbReference type="GO" id="GO:0005840">
    <property type="term" value="C:ribosome"/>
    <property type="evidence" value="ECO:0007669"/>
    <property type="project" value="UniProtKB-KW"/>
</dbReference>
<organism evidence="1">
    <name type="scientific">Plasmodium coatneyi</name>
    <dbReference type="NCBI Taxonomy" id="208452"/>
    <lineage>
        <taxon>Eukaryota</taxon>
        <taxon>Sar</taxon>
        <taxon>Alveolata</taxon>
        <taxon>Apicomplexa</taxon>
        <taxon>Aconoidasida</taxon>
        <taxon>Haemosporida</taxon>
        <taxon>Plasmodiidae</taxon>
        <taxon>Plasmodium</taxon>
    </lineage>
</organism>
<keyword evidence="1" id="KW-0934">Plastid</keyword>
<sequence>MKEIILSIYDNYIYYKISFIRNKYYIIYSKKYLTKLNIKYIIKNILKKNYYFNNIKINYINIKNNYKKYYILIK</sequence>
<protein>
    <submittedName>
        <fullName evidence="1">Large subunit ribosomal protein 23</fullName>
    </submittedName>
</protein>
<keyword evidence="1" id="KW-0933">Apicoplast</keyword>
<geneLocation type="apicoplast" evidence="1"/>
<dbReference type="EMBL" id="AB649420">
    <property type="protein sequence ID" value="BAL70623.1"/>
    <property type="molecule type" value="Genomic_DNA"/>
</dbReference>
<name>H7CDK3_9APIC</name>